<dbReference type="GO" id="GO:0005769">
    <property type="term" value="C:early endosome"/>
    <property type="evidence" value="ECO:0000318"/>
    <property type="project" value="GO_Central"/>
</dbReference>
<reference evidence="5" key="2">
    <citation type="submission" date="2025-08" db="UniProtKB">
        <authorList>
            <consortium name="RefSeq"/>
        </authorList>
    </citation>
    <scope>IDENTIFICATION</scope>
    <source>
        <strain evidence="5">S238N-H82</strain>
        <tissue evidence="5">Testes</tissue>
    </source>
</reference>
<dbReference type="RefSeq" id="XP_035690902.1">
    <property type="nucleotide sequence ID" value="XM_035835009.1"/>
</dbReference>
<protein>
    <submittedName>
        <fullName evidence="5">Sesquipedalian-1-like</fullName>
    </submittedName>
</protein>
<dbReference type="FunFam" id="2.30.29.30:FF:000567">
    <property type="entry name" value="PH domain-containing endocytic-trafficking adaptor 1"/>
    <property type="match status" value="1"/>
</dbReference>
<dbReference type="Gene3D" id="2.30.29.30">
    <property type="entry name" value="Pleckstrin-homology domain (PH domain)/Phosphotyrosine-binding domain (PTB)"/>
    <property type="match status" value="1"/>
</dbReference>
<feature type="compositionally biased region" description="Pro residues" evidence="2">
    <location>
        <begin position="186"/>
        <end position="209"/>
    </location>
</feature>
<dbReference type="CDD" id="cd13288">
    <property type="entry name" value="PH_Ses"/>
    <property type="match status" value="1"/>
</dbReference>
<dbReference type="SUPFAM" id="SSF50729">
    <property type="entry name" value="PH domain-like"/>
    <property type="match status" value="1"/>
</dbReference>
<feature type="compositionally biased region" description="Polar residues" evidence="2">
    <location>
        <begin position="211"/>
        <end position="236"/>
    </location>
</feature>
<evidence type="ECO:0000256" key="1">
    <source>
        <dbReference type="SAM" id="Coils"/>
    </source>
</evidence>
<proteinExistence type="predicted"/>
<organism evidence="4 5">
    <name type="scientific">Branchiostoma floridae</name>
    <name type="common">Florida lancelet</name>
    <name type="synonym">Amphioxus</name>
    <dbReference type="NCBI Taxonomy" id="7739"/>
    <lineage>
        <taxon>Eukaryota</taxon>
        <taxon>Metazoa</taxon>
        <taxon>Chordata</taxon>
        <taxon>Cephalochordata</taxon>
        <taxon>Leptocardii</taxon>
        <taxon>Amphioxiformes</taxon>
        <taxon>Branchiostomatidae</taxon>
        <taxon>Branchiostoma</taxon>
    </lineage>
</organism>
<keyword evidence="4" id="KW-1185">Reference proteome</keyword>
<dbReference type="SMART" id="SM00233">
    <property type="entry name" value="PH"/>
    <property type="match status" value="1"/>
</dbReference>
<dbReference type="GO" id="GO:0001881">
    <property type="term" value="P:receptor recycling"/>
    <property type="evidence" value="ECO:0000318"/>
    <property type="project" value="GO_Central"/>
</dbReference>
<dbReference type="GO" id="GO:0042147">
    <property type="term" value="P:retrograde transport, endosome to Golgi"/>
    <property type="evidence" value="ECO:0000318"/>
    <property type="project" value="GO_Central"/>
</dbReference>
<dbReference type="InterPro" id="IPR011993">
    <property type="entry name" value="PH-like_dom_sf"/>
</dbReference>
<feature type="region of interest" description="Disordered" evidence="2">
    <location>
        <begin position="160"/>
        <end position="236"/>
    </location>
</feature>
<evidence type="ECO:0000313" key="4">
    <source>
        <dbReference type="Proteomes" id="UP000001554"/>
    </source>
</evidence>
<dbReference type="OMA" id="ALQCANY"/>
<dbReference type="GeneID" id="118425878"/>
<dbReference type="GO" id="GO:0005829">
    <property type="term" value="C:cytosol"/>
    <property type="evidence" value="ECO:0007669"/>
    <property type="project" value="GOC"/>
</dbReference>
<dbReference type="PANTHER" id="PTHR22902">
    <property type="entry name" value="SESQUIPEDALIAN"/>
    <property type="match status" value="1"/>
</dbReference>
<dbReference type="AlphaFoldDB" id="A0A9J7N2R7"/>
<reference evidence="4" key="1">
    <citation type="journal article" date="2020" name="Nat. Ecol. Evol.">
        <title>Deeply conserved synteny resolves early events in vertebrate evolution.</title>
        <authorList>
            <person name="Simakov O."/>
            <person name="Marletaz F."/>
            <person name="Yue J.X."/>
            <person name="O'Connell B."/>
            <person name="Jenkins J."/>
            <person name="Brandt A."/>
            <person name="Calef R."/>
            <person name="Tung C.H."/>
            <person name="Huang T.K."/>
            <person name="Schmutz J."/>
            <person name="Satoh N."/>
            <person name="Yu J.K."/>
            <person name="Putnam N.H."/>
            <person name="Green R.E."/>
            <person name="Rokhsar D.S."/>
        </authorList>
    </citation>
    <scope>NUCLEOTIDE SEQUENCE [LARGE SCALE GENOMIC DNA]</scope>
    <source>
        <strain evidence="4">S238N-H82</strain>
    </source>
</reference>
<accession>A0A9J7N2R7</accession>
<dbReference type="Pfam" id="PF00169">
    <property type="entry name" value="PH"/>
    <property type="match status" value="1"/>
</dbReference>
<feature type="coiled-coil region" evidence="1">
    <location>
        <begin position="117"/>
        <end position="144"/>
    </location>
</feature>
<evidence type="ECO:0000256" key="2">
    <source>
        <dbReference type="SAM" id="MobiDB-lite"/>
    </source>
</evidence>
<evidence type="ECO:0000313" key="5">
    <source>
        <dbReference type="RefSeq" id="XP_035690902.1"/>
    </source>
</evidence>
<gene>
    <name evidence="5" type="primary">LOC118425878</name>
</gene>
<feature type="domain" description="PH" evidence="3">
    <location>
        <begin position="17"/>
        <end position="117"/>
    </location>
</feature>
<dbReference type="PROSITE" id="PS50003">
    <property type="entry name" value="PH_DOMAIN"/>
    <property type="match status" value="1"/>
</dbReference>
<dbReference type="GO" id="GO:0055037">
    <property type="term" value="C:recycling endosome"/>
    <property type="evidence" value="ECO:0000318"/>
    <property type="project" value="GO_Central"/>
</dbReference>
<feature type="compositionally biased region" description="Basic and acidic residues" evidence="2">
    <location>
        <begin position="162"/>
        <end position="172"/>
    </location>
</feature>
<dbReference type="GO" id="GO:0007032">
    <property type="term" value="P:endosome organization"/>
    <property type="evidence" value="ECO:0000318"/>
    <property type="project" value="GO_Central"/>
</dbReference>
<dbReference type="Proteomes" id="UP000001554">
    <property type="component" value="Chromosome 11"/>
</dbReference>
<dbReference type="OrthoDB" id="10261837at2759"/>
<evidence type="ECO:0000259" key="3">
    <source>
        <dbReference type="PROSITE" id="PS50003"/>
    </source>
</evidence>
<name>A0A9J7N2R7_BRAFL</name>
<dbReference type="InterPro" id="IPR045188">
    <property type="entry name" value="Boi1/Boi2-like"/>
</dbReference>
<dbReference type="GO" id="GO:0005802">
    <property type="term" value="C:trans-Golgi network"/>
    <property type="evidence" value="ECO:0000318"/>
    <property type="project" value="GO_Central"/>
</dbReference>
<sequence length="355" mass="38707">MKLNEKNVTAYATCASPIDKDGYLHKRGEVNRGFQRRYFLLKGNLLFYFDRKGDKEPVGVIVLEGCTVELSNDAVESDSPNVFEIVFQGPGTRTYVLMADSHDDMESWMKALQCANYDYKRLQVQELQRQLKEIEDREARGEEGDLLNGAVGGWAPQARVNPFDRDVFDPKRVAPKTGVNSRPRGPNRPPPPPPNRAARPPPPLKPAPAPTTNQQPSGSSTFFTPLDTSSFQQNGNRSVSLNTAKAASTWYNASVESSDTRSSSSGTSAWYTAVPQNISLTQSAPATTSLAKSAAKASPGVARHNVRSAGAAGSSLFYDTSGAKVRSFEQMHKDFGVPVQSAIAGWRKAHEVSLI</sequence>
<keyword evidence="1" id="KW-0175">Coiled coil</keyword>
<dbReference type="PANTHER" id="PTHR22902:SF53">
    <property type="entry name" value="INOSITOL PHOSPHATASE INTERACTING PROTEIN, ISOFORM A"/>
    <property type="match status" value="1"/>
</dbReference>
<dbReference type="InterPro" id="IPR001849">
    <property type="entry name" value="PH_domain"/>
</dbReference>
<dbReference type="KEGG" id="bfo:118425878"/>